<dbReference type="EMBL" id="MT142976">
    <property type="protein sequence ID" value="QJA91289.1"/>
    <property type="molecule type" value="Genomic_DNA"/>
</dbReference>
<sequence>MALTIAYEGLGVIANADLLTNDTGGLGTGDWGELGAGYIGTNPDVYLYGTGSIGSQYASKVGYSYFDRVTPVDFNSTWAGNFVYMWINISAKGAFTTADSFCIRLGTSNSANYNDYFIANKDDSNGWPGGWKLFVIDPTKTRTSGNGTLNLASVQYFGNYIATDVSVRADSIWWSQIAVAKGLRILGTSTTGWADAVAYCTDYPNRAWGVLQEREGIYYVYGGLWVGSSTASMATSFVTAGRVIQFGTSEYRNATTDWVTSYPNTANTLVVEDQNGYSTIFTDGVIVGSDAGRSGSQFIGDPNSTISMTLYSGNDASSVTKMYGTTFKDIKGTIILGANIANQYFSDTFQGCGIMTLGTSSVQNTLFVSQLGLITYGGGILKNCSFISATVPVALSWNVAVDTNTKLDGTLFSSGGTGHAIEFGTNTPTSLTFNNLTFTGYGSDETTDAAIYNNSGKAIEISLNGTTQPTVKNGGGASTTFPSSITLKIAVKDIEGNPMGSVRCYIDDNNQTPFILDDVTDGTYGEASTSYTGSPVTNATWRVRKYGYYPFQQLVSIASSDITLPVTLVADPLQT</sequence>
<protein>
    <submittedName>
        <fullName evidence="1">Uncharacterized protein</fullName>
    </submittedName>
</protein>
<accession>A0A6M3LAA7</accession>
<name>A0A6M3LAA7_9ZZZZ</name>
<gene>
    <name evidence="1" type="ORF">MM415B03410_0007</name>
</gene>
<proteinExistence type="predicted"/>
<reference evidence="1" key="1">
    <citation type="submission" date="2020-03" db="EMBL/GenBank/DDBJ databases">
        <title>The deep terrestrial virosphere.</title>
        <authorList>
            <person name="Holmfeldt K."/>
            <person name="Nilsson E."/>
            <person name="Simone D."/>
            <person name="Lopez-Fernandez M."/>
            <person name="Wu X."/>
            <person name="de Brujin I."/>
            <person name="Lundin D."/>
            <person name="Andersson A."/>
            <person name="Bertilsson S."/>
            <person name="Dopson M."/>
        </authorList>
    </citation>
    <scope>NUCLEOTIDE SEQUENCE</scope>
    <source>
        <strain evidence="1">MM415B03410</strain>
    </source>
</reference>
<dbReference type="AlphaFoldDB" id="A0A6M3LAA7"/>
<organism evidence="1">
    <name type="scientific">viral metagenome</name>
    <dbReference type="NCBI Taxonomy" id="1070528"/>
    <lineage>
        <taxon>unclassified sequences</taxon>
        <taxon>metagenomes</taxon>
        <taxon>organismal metagenomes</taxon>
    </lineage>
</organism>
<evidence type="ECO:0000313" key="1">
    <source>
        <dbReference type="EMBL" id="QJA91289.1"/>
    </source>
</evidence>